<dbReference type="EMBL" id="OD001866">
    <property type="protein sequence ID" value="CAD7403435.1"/>
    <property type="molecule type" value="Genomic_DNA"/>
</dbReference>
<evidence type="ECO:0000256" key="1">
    <source>
        <dbReference type="SAM" id="MobiDB-lite"/>
    </source>
</evidence>
<dbReference type="Gene3D" id="1.20.1250.20">
    <property type="entry name" value="MFS general substrate transporter like domains"/>
    <property type="match status" value="1"/>
</dbReference>
<dbReference type="InterPro" id="IPR050327">
    <property type="entry name" value="Proton-linked_MCT"/>
</dbReference>
<evidence type="ECO:0000256" key="2">
    <source>
        <dbReference type="SAM" id="Phobius"/>
    </source>
</evidence>
<protein>
    <submittedName>
        <fullName evidence="3">Uncharacterized protein</fullName>
    </submittedName>
</protein>
<dbReference type="SUPFAM" id="SSF103473">
    <property type="entry name" value="MFS general substrate transporter"/>
    <property type="match status" value="1"/>
</dbReference>
<feature type="transmembrane region" description="Helical" evidence="2">
    <location>
        <begin position="488"/>
        <end position="511"/>
    </location>
</feature>
<evidence type="ECO:0000313" key="3">
    <source>
        <dbReference type="EMBL" id="CAD7403435.1"/>
    </source>
</evidence>
<feature type="transmembrane region" description="Helical" evidence="2">
    <location>
        <begin position="309"/>
        <end position="328"/>
    </location>
</feature>
<feature type="region of interest" description="Disordered" evidence="1">
    <location>
        <begin position="370"/>
        <end position="390"/>
    </location>
</feature>
<feature type="region of interest" description="Disordered" evidence="1">
    <location>
        <begin position="40"/>
        <end position="63"/>
    </location>
</feature>
<feature type="transmembrane region" description="Helical" evidence="2">
    <location>
        <begin position="648"/>
        <end position="668"/>
    </location>
</feature>
<feature type="compositionally biased region" description="Polar residues" evidence="1">
    <location>
        <begin position="47"/>
        <end position="56"/>
    </location>
</feature>
<proteinExistence type="predicted"/>
<accession>A0A7R9H0D0</accession>
<feature type="transmembrane region" description="Helical" evidence="2">
    <location>
        <begin position="614"/>
        <end position="636"/>
    </location>
</feature>
<dbReference type="PANTHER" id="PTHR11360">
    <property type="entry name" value="MONOCARBOXYLATE TRANSPORTER"/>
    <property type="match status" value="1"/>
</dbReference>
<dbReference type="GO" id="GO:0008028">
    <property type="term" value="F:monocarboxylic acid transmembrane transporter activity"/>
    <property type="evidence" value="ECO:0007669"/>
    <property type="project" value="TreeGrafter"/>
</dbReference>
<feature type="transmembrane region" description="Helical" evidence="2">
    <location>
        <begin position="137"/>
        <end position="158"/>
    </location>
</feature>
<dbReference type="AlphaFoldDB" id="A0A7R9H0D0"/>
<feature type="transmembrane region" description="Helical" evidence="2">
    <location>
        <begin position="451"/>
        <end position="476"/>
    </location>
</feature>
<name>A0A7R9H0D0_TIMPO</name>
<reference evidence="3" key="1">
    <citation type="submission" date="2020-11" db="EMBL/GenBank/DDBJ databases">
        <authorList>
            <person name="Tran Van P."/>
        </authorList>
    </citation>
    <scope>NUCLEOTIDE SEQUENCE</scope>
</reference>
<dbReference type="InterPro" id="IPR036259">
    <property type="entry name" value="MFS_trans_sf"/>
</dbReference>
<feature type="transmembrane region" description="Helical" evidence="2">
    <location>
        <begin position="170"/>
        <end position="191"/>
    </location>
</feature>
<sequence>MNTRLTPLHGCRPQLSQLRTLHSQPQITRPASTTCHDRLIRRRPNVHAQNNPGQRTSGEKKRLFSPVSRLFPSGLETEGTTMIDIPNEETPLAGPVNNVILKPRSNVTPTPLNNISAKLSNSKTGKKYELVPPDGGWGWAIVASGSIIYSLVVPVPPLHSLFYKEIKKEVNLSATEIAIITNVPGGLFFIYDSSRKISFLKPGKNQGSVQSSTAEFDWFPENDYYWYSLRSFIIFRLVLFVWILEHFSITSTHQRTSSLTDITSLFLRHGIDIFANTNTTPALRLQRLPALKATNYISSLAMAMYGTRGAILVMAGLLLHGLVAAMLLQPVAWHMKREEVVDTGGQHKDEEQGNNILASTKLLAKNGELQENQSLEGSKETNENVSRDDSKETQICLLNSSGFHPNDFDKHRVYLNGNTTLKPQSAKRGNKGKLSSLAVGLDLGLLKDKTFLMLLTGIWLALAAETIFVFFTPFVLDDLGFTTEQITNILAVISGGDLLFRFLAPFIADWIKFDDKLMFVLSLVVAVLTRIRCKMPPPSLNQQGGCDTSHHGMLPLNVGKLVFESVGGVAIMLVTSYEAMLSVGLALGASKGIMMVYRALVIPNYVPMERVSSALALQMVGVGFTVLISSPFAGVLRDLSGSYNTSVTVVNVVTVLAILIYVVEINLSRRHNRRKPSR</sequence>
<feature type="compositionally biased region" description="Basic and acidic residues" evidence="1">
    <location>
        <begin position="377"/>
        <end position="390"/>
    </location>
</feature>
<keyword evidence="2" id="KW-0812">Transmembrane</keyword>
<keyword evidence="2" id="KW-1133">Transmembrane helix</keyword>
<dbReference type="PANTHER" id="PTHR11360:SF237">
    <property type="entry name" value="MONOCARBOXYLATE TRANSPORTER 12-B-LIKE PROTEIN"/>
    <property type="match status" value="1"/>
</dbReference>
<organism evidence="3">
    <name type="scientific">Timema poppense</name>
    <name type="common">Walking stick</name>
    <dbReference type="NCBI Taxonomy" id="170557"/>
    <lineage>
        <taxon>Eukaryota</taxon>
        <taxon>Metazoa</taxon>
        <taxon>Ecdysozoa</taxon>
        <taxon>Arthropoda</taxon>
        <taxon>Hexapoda</taxon>
        <taxon>Insecta</taxon>
        <taxon>Pterygota</taxon>
        <taxon>Neoptera</taxon>
        <taxon>Polyneoptera</taxon>
        <taxon>Phasmatodea</taxon>
        <taxon>Timematodea</taxon>
        <taxon>Timematoidea</taxon>
        <taxon>Timematidae</taxon>
        <taxon>Timema</taxon>
    </lineage>
</organism>
<feature type="transmembrane region" description="Helical" evidence="2">
    <location>
        <begin position="224"/>
        <end position="244"/>
    </location>
</feature>
<keyword evidence="2" id="KW-0472">Membrane</keyword>
<gene>
    <name evidence="3" type="ORF">TPSB3V08_LOCUS4049</name>
</gene>